<evidence type="ECO:0000259" key="16">
    <source>
        <dbReference type="Pfam" id="PF05173"/>
    </source>
</evidence>
<feature type="binding site" evidence="14">
    <location>
        <position position="33"/>
    </location>
    <ligand>
        <name>NAD(+)</name>
        <dbReference type="ChEBI" id="CHEBI:57540"/>
    </ligand>
</feature>
<dbReference type="GO" id="GO:0019877">
    <property type="term" value="P:diaminopimelate biosynthetic process"/>
    <property type="evidence" value="ECO:0007669"/>
    <property type="project" value="UniProtKB-UniRule"/>
</dbReference>
<evidence type="ECO:0000256" key="7">
    <source>
        <dbReference type="ARBA" id="ARBA00023002"/>
    </source>
</evidence>
<dbReference type="FunFam" id="3.30.360.10:FF:000004">
    <property type="entry name" value="4-hydroxy-tetrahydrodipicolinate reductase"/>
    <property type="match status" value="1"/>
</dbReference>
<feature type="binding site" evidence="14">
    <location>
        <begin position="121"/>
        <end position="124"/>
    </location>
    <ligand>
        <name>NAD(+)</name>
        <dbReference type="ChEBI" id="CHEBI:57540"/>
    </ligand>
</feature>
<dbReference type="NCBIfam" id="TIGR00036">
    <property type="entry name" value="dapB"/>
    <property type="match status" value="1"/>
</dbReference>
<comment type="caution">
    <text evidence="14">Lacks conserved residue(s) required for the propagation of feature annotation.</text>
</comment>
<accession>A0A9D6V2Q8</accession>
<dbReference type="GO" id="GO:0005829">
    <property type="term" value="C:cytosol"/>
    <property type="evidence" value="ECO:0007669"/>
    <property type="project" value="TreeGrafter"/>
</dbReference>
<dbReference type="Proteomes" id="UP000807825">
    <property type="component" value="Unassembled WGS sequence"/>
</dbReference>
<proteinExistence type="inferred from homology"/>
<feature type="domain" description="Dihydrodipicolinate reductase N-terminal" evidence="15">
    <location>
        <begin position="1"/>
        <end position="124"/>
    </location>
</feature>
<protein>
    <recommendedName>
        <fullName evidence="11 14">4-hydroxy-tetrahydrodipicolinate reductase</fullName>
        <shortName evidence="14">HTPA reductase</shortName>
        <ecNumber evidence="11 14">1.17.1.8</ecNumber>
    </recommendedName>
</protein>
<dbReference type="InterPro" id="IPR036291">
    <property type="entry name" value="NAD(P)-bd_dom_sf"/>
</dbReference>
<name>A0A9D6V2Q8_9BACT</name>
<keyword evidence="6 14" id="KW-0220">Diaminopimelate biosynthesis</keyword>
<feature type="domain" description="Dihydrodipicolinate reductase C-terminal" evidence="16">
    <location>
        <begin position="127"/>
        <end position="263"/>
    </location>
</feature>
<feature type="binding site" evidence="14">
    <location>
        <begin position="7"/>
        <end position="12"/>
    </location>
    <ligand>
        <name>NAD(+)</name>
        <dbReference type="ChEBI" id="CHEBI:57540"/>
    </ligand>
</feature>
<dbReference type="Gene3D" id="3.40.50.720">
    <property type="entry name" value="NAD(P)-binding Rossmann-like Domain"/>
    <property type="match status" value="1"/>
</dbReference>
<dbReference type="GO" id="GO:0050661">
    <property type="term" value="F:NADP binding"/>
    <property type="evidence" value="ECO:0007669"/>
    <property type="project" value="UniProtKB-UniRule"/>
</dbReference>
<dbReference type="GO" id="GO:0009089">
    <property type="term" value="P:lysine biosynthetic process via diaminopimelate"/>
    <property type="evidence" value="ECO:0007669"/>
    <property type="project" value="UniProtKB-UniRule"/>
</dbReference>
<comment type="subcellular location">
    <subcellularLocation>
        <location evidence="1 14">Cytoplasm</location>
    </subcellularLocation>
</comment>
<comment type="catalytic activity">
    <reaction evidence="13 14">
        <text>(S)-2,3,4,5-tetrahydrodipicolinate + NAD(+) + H2O = (2S,4S)-4-hydroxy-2,3,4,5-tetrahydrodipicolinate + NADH + H(+)</text>
        <dbReference type="Rhea" id="RHEA:35323"/>
        <dbReference type="ChEBI" id="CHEBI:15377"/>
        <dbReference type="ChEBI" id="CHEBI:15378"/>
        <dbReference type="ChEBI" id="CHEBI:16845"/>
        <dbReference type="ChEBI" id="CHEBI:57540"/>
        <dbReference type="ChEBI" id="CHEBI:57945"/>
        <dbReference type="ChEBI" id="CHEBI:67139"/>
        <dbReference type="EC" id="1.17.1.8"/>
    </reaction>
</comment>
<gene>
    <name evidence="14" type="primary">dapB</name>
    <name evidence="17" type="ORF">HY912_13205</name>
</gene>
<evidence type="ECO:0000256" key="8">
    <source>
        <dbReference type="ARBA" id="ARBA00023027"/>
    </source>
</evidence>
<evidence type="ECO:0000256" key="12">
    <source>
        <dbReference type="ARBA" id="ARBA00049080"/>
    </source>
</evidence>
<comment type="pathway">
    <text evidence="10 14">Amino-acid biosynthesis; L-lysine biosynthesis via DAP pathway; (S)-tetrahydrodipicolinate from L-aspartate: step 4/4.</text>
</comment>
<dbReference type="SUPFAM" id="SSF51735">
    <property type="entry name" value="NAD(P)-binding Rossmann-fold domains"/>
    <property type="match status" value="1"/>
</dbReference>
<reference evidence="17" key="1">
    <citation type="submission" date="2020-07" db="EMBL/GenBank/DDBJ databases">
        <title>Huge and variable diversity of episymbiotic CPR bacteria and DPANN archaea in groundwater ecosystems.</title>
        <authorList>
            <person name="He C.Y."/>
            <person name="Keren R."/>
            <person name="Whittaker M."/>
            <person name="Farag I.F."/>
            <person name="Doudna J."/>
            <person name="Cate J.H.D."/>
            <person name="Banfield J.F."/>
        </authorList>
    </citation>
    <scope>NUCLEOTIDE SEQUENCE</scope>
    <source>
        <strain evidence="17">NC_groundwater_1664_Pr3_B-0.1um_52_9</strain>
    </source>
</reference>
<evidence type="ECO:0000313" key="17">
    <source>
        <dbReference type="EMBL" id="MBI5250444.1"/>
    </source>
</evidence>
<dbReference type="PROSITE" id="PS01298">
    <property type="entry name" value="DAPB"/>
    <property type="match status" value="1"/>
</dbReference>
<dbReference type="InterPro" id="IPR022664">
    <property type="entry name" value="DapB_N_CS"/>
</dbReference>
<evidence type="ECO:0000256" key="14">
    <source>
        <dbReference type="HAMAP-Rule" id="MF_00102"/>
    </source>
</evidence>
<evidence type="ECO:0000259" key="15">
    <source>
        <dbReference type="Pfam" id="PF01113"/>
    </source>
</evidence>
<dbReference type="Pfam" id="PF01113">
    <property type="entry name" value="DapB_N"/>
    <property type="match status" value="1"/>
</dbReference>
<comment type="caution">
    <text evidence="17">The sequence shown here is derived from an EMBL/GenBank/DDBJ whole genome shotgun (WGS) entry which is preliminary data.</text>
</comment>
<feature type="active site" description="Proton donor" evidence="14">
    <location>
        <position position="158"/>
    </location>
</feature>
<dbReference type="GO" id="GO:0008839">
    <property type="term" value="F:4-hydroxy-tetrahydrodipicolinate reductase"/>
    <property type="evidence" value="ECO:0007669"/>
    <property type="project" value="UniProtKB-UniRule"/>
</dbReference>
<evidence type="ECO:0000256" key="6">
    <source>
        <dbReference type="ARBA" id="ARBA00022915"/>
    </source>
</evidence>
<feature type="active site" description="Proton donor/acceptor" evidence="14">
    <location>
        <position position="154"/>
    </location>
</feature>
<dbReference type="PANTHER" id="PTHR20836:SF0">
    <property type="entry name" value="4-HYDROXY-TETRAHYDRODIPICOLINATE REDUCTASE 1, CHLOROPLASTIC-RELATED"/>
    <property type="match status" value="1"/>
</dbReference>
<dbReference type="EMBL" id="JACRDE010000346">
    <property type="protein sequence ID" value="MBI5250444.1"/>
    <property type="molecule type" value="Genomic_DNA"/>
</dbReference>
<feature type="binding site" evidence="14">
    <location>
        <begin position="164"/>
        <end position="165"/>
    </location>
    <ligand>
        <name>(S)-2,3,4,5-tetrahydrodipicolinate</name>
        <dbReference type="ChEBI" id="CHEBI:16845"/>
    </ligand>
</feature>
<keyword evidence="7 14" id="KW-0560">Oxidoreductase</keyword>
<feature type="binding site" evidence="14">
    <location>
        <position position="155"/>
    </location>
    <ligand>
        <name>(S)-2,3,4,5-tetrahydrodipicolinate</name>
        <dbReference type="ChEBI" id="CHEBI:16845"/>
    </ligand>
</feature>
<evidence type="ECO:0000256" key="2">
    <source>
        <dbReference type="ARBA" id="ARBA00006642"/>
    </source>
</evidence>
<keyword evidence="8 14" id="KW-0520">NAD</keyword>
<keyword evidence="4 14" id="KW-0028">Amino-acid biosynthesis</keyword>
<sequence length="269" mass="28196">MKIAVCGAAGRMGKRIIALAHEHPELEISGALESSAHPAQGSDVGELAGIGKLGVPITSDVKDVLKKCDLLVDFSSPGVSIANLKAAASLGKAIVVGTTGFSEEQKKEISECAEKTRCLVAPNMSMGVNLLFNLAAIVAEALGDSYDVEIIEAHHKLKKDAPSGTADKLAQVVAKALGRDLSQVGVYGRKGIVGERTAKEIGVMAVRGGDIVGDHTVMFITGGERIELIHRAHSRDALAKGALQAALWLYSQPPGLYDMQDVLGLKARK</sequence>
<dbReference type="EC" id="1.17.1.8" evidence="11 14"/>
<evidence type="ECO:0000256" key="9">
    <source>
        <dbReference type="ARBA" id="ARBA00023154"/>
    </source>
</evidence>
<dbReference type="AlphaFoldDB" id="A0A9D6V2Q8"/>
<keyword evidence="3 14" id="KW-0963">Cytoplasm</keyword>
<evidence type="ECO:0000256" key="5">
    <source>
        <dbReference type="ARBA" id="ARBA00022857"/>
    </source>
</evidence>
<dbReference type="InterPro" id="IPR000846">
    <property type="entry name" value="DapB_N"/>
</dbReference>
<evidence type="ECO:0000256" key="1">
    <source>
        <dbReference type="ARBA" id="ARBA00004496"/>
    </source>
</evidence>
<evidence type="ECO:0000256" key="4">
    <source>
        <dbReference type="ARBA" id="ARBA00022605"/>
    </source>
</evidence>
<keyword evidence="9 14" id="KW-0457">Lysine biosynthesis</keyword>
<dbReference type="SUPFAM" id="SSF55347">
    <property type="entry name" value="Glyceraldehyde-3-phosphate dehydrogenase-like, C-terminal domain"/>
    <property type="match status" value="1"/>
</dbReference>
<feature type="binding site" evidence="14">
    <location>
        <begin position="97"/>
        <end position="99"/>
    </location>
    <ligand>
        <name>NAD(+)</name>
        <dbReference type="ChEBI" id="CHEBI:57540"/>
    </ligand>
</feature>
<dbReference type="HAMAP" id="MF_00102">
    <property type="entry name" value="DapB"/>
    <property type="match status" value="1"/>
</dbReference>
<comment type="caution">
    <text evidence="14">Was originally thought to be a dihydrodipicolinate reductase (DHDPR), catalyzing the conversion of dihydrodipicolinate to tetrahydrodipicolinate. However, it was shown in E.coli that the substrate of the enzymatic reaction is not dihydrodipicolinate (DHDP) but in fact (2S,4S)-4-hydroxy-2,3,4,5-tetrahydrodipicolinic acid (HTPA), the product released by the DapA-catalyzed reaction.</text>
</comment>
<dbReference type="GO" id="GO:0051287">
    <property type="term" value="F:NAD binding"/>
    <property type="evidence" value="ECO:0007669"/>
    <property type="project" value="UniProtKB-UniRule"/>
</dbReference>
<evidence type="ECO:0000256" key="10">
    <source>
        <dbReference type="ARBA" id="ARBA00037922"/>
    </source>
</evidence>
<evidence type="ECO:0000313" key="18">
    <source>
        <dbReference type="Proteomes" id="UP000807825"/>
    </source>
</evidence>
<dbReference type="PIRSF" id="PIRSF000161">
    <property type="entry name" value="DHPR"/>
    <property type="match status" value="1"/>
</dbReference>
<dbReference type="InterPro" id="IPR022663">
    <property type="entry name" value="DapB_C"/>
</dbReference>
<dbReference type="GO" id="GO:0016726">
    <property type="term" value="F:oxidoreductase activity, acting on CH or CH2 groups, NAD or NADP as acceptor"/>
    <property type="evidence" value="ECO:0007669"/>
    <property type="project" value="UniProtKB-UniRule"/>
</dbReference>
<organism evidence="17 18">
    <name type="scientific">Desulfomonile tiedjei</name>
    <dbReference type="NCBI Taxonomy" id="2358"/>
    <lineage>
        <taxon>Bacteria</taxon>
        <taxon>Pseudomonadati</taxon>
        <taxon>Thermodesulfobacteriota</taxon>
        <taxon>Desulfomonilia</taxon>
        <taxon>Desulfomonilales</taxon>
        <taxon>Desulfomonilaceae</taxon>
        <taxon>Desulfomonile</taxon>
    </lineage>
</organism>
<comment type="catalytic activity">
    <reaction evidence="12 14">
        <text>(S)-2,3,4,5-tetrahydrodipicolinate + NADP(+) + H2O = (2S,4S)-4-hydroxy-2,3,4,5-tetrahydrodipicolinate + NADPH + H(+)</text>
        <dbReference type="Rhea" id="RHEA:35331"/>
        <dbReference type="ChEBI" id="CHEBI:15377"/>
        <dbReference type="ChEBI" id="CHEBI:15378"/>
        <dbReference type="ChEBI" id="CHEBI:16845"/>
        <dbReference type="ChEBI" id="CHEBI:57783"/>
        <dbReference type="ChEBI" id="CHEBI:58349"/>
        <dbReference type="ChEBI" id="CHEBI:67139"/>
        <dbReference type="EC" id="1.17.1.8"/>
    </reaction>
</comment>
<comment type="function">
    <text evidence="14">Catalyzes the conversion of 4-hydroxy-tetrahydrodipicolinate (HTPA) to tetrahydrodipicolinate.</text>
</comment>
<dbReference type="CDD" id="cd02274">
    <property type="entry name" value="DHDPR_N"/>
    <property type="match status" value="1"/>
</dbReference>
<dbReference type="PANTHER" id="PTHR20836">
    <property type="entry name" value="DIHYDRODIPICOLINATE REDUCTASE"/>
    <property type="match status" value="1"/>
</dbReference>
<dbReference type="Pfam" id="PF05173">
    <property type="entry name" value="DapB_C"/>
    <property type="match status" value="1"/>
</dbReference>
<keyword evidence="5 14" id="KW-0521">NADP</keyword>
<dbReference type="InterPro" id="IPR023940">
    <property type="entry name" value="DHDPR_bac"/>
</dbReference>
<comment type="subunit">
    <text evidence="14">Homotetramer.</text>
</comment>
<dbReference type="Gene3D" id="3.30.360.10">
    <property type="entry name" value="Dihydrodipicolinate Reductase, domain 2"/>
    <property type="match status" value="1"/>
</dbReference>
<evidence type="ECO:0000256" key="13">
    <source>
        <dbReference type="ARBA" id="ARBA00049396"/>
    </source>
</evidence>
<evidence type="ECO:0000256" key="3">
    <source>
        <dbReference type="ARBA" id="ARBA00022490"/>
    </source>
</evidence>
<evidence type="ECO:0000256" key="11">
    <source>
        <dbReference type="ARBA" id="ARBA00038983"/>
    </source>
</evidence>
<dbReference type="FunFam" id="3.40.50.720:FF:000048">
    <property type="entry name" value="4-hydroxy-tetrahydrodipicolinate reductase"/>
    <property type="match status" value="1"/>
</dbReference>
<comment type="similarity">
    <text evidence="2 14">Belongs to the DapB family.</text>
</comment>